<dbReference type="Gene3D" id="1.10.260.40">
    <property type="entry name" value="lambda repressor-like DNA-binding domains"/>
    <property type="match status" value="1"/>
</dbReference>
<organism evidence="2 3">
    <name type="scientific">Vagococcus allomyrinae</name>
    <dbReference type="NCBI Taxonomy" id="2794353"/>
    <lineage>
        <taxon>Bacteria</taxon>
        <taxon>Bacillati</taxon>
        <taxon>Bacillota</taxon>
        <taxon>Bacilli</taxon>
        <taxon>Lactobacillales</taxon>
        <taxon>Enterococcaceae</taxon>
        <taxon>Vagococcus</taxon>
    </lineage>
</organism>
<dbReference type="Pfam" id="PF05339">
    <property type="entry name" value="DUF739"/>
    <property type="match status" value="1"/>
</dbReference>
<accession>A0A940SR46</accession>
<sequence>MEEIVYFDYSELRGRFRSRGFTQEELAKSLKMSKTSLSNKLNNKARFDSIEILALSSILGICDDDISLYFFKVSVQKTELKELV</sequence>
<dbReference type="PROSITE" id="PS50943">
    <property type="entry name" value="HTH_CROC1"/>
    <property type="match status" value="1"/>
</dbReference>
<dbReference type="GO" id="GO:0003677">
    <property type="term" value="F:DNA binding"/>
    <property type="evidence" value="ECO:0007669"/>
    <property type="project" value="InterPro"/>
</dbReference>
<evidence type="ECO:0000259" key="1">
    <source>
        <dbReference type="PROSITE" id="PS50943"/>
    </source>
</evidence>
<feature type="domain" description="HTH cro/C1-type" evidence="1">
    <location>
        <begin position="12"/>
        <end position="66"/>
    </location>
</feature>
<evidence type="ECO:0000313" key="3">
    <source>
        <dbReference type="Proteomes" id="UP000674938"/>
    </source>
</evidence>
<dbReference type="InterPro" id="IPR001387">
    <property type="entry name" value="Cro/C1-type_HTH"/>
</dbReference>
<protein>
    <submittedName>
        <fullName evidence="2">DUF739 family protein</fullName>
    </submittedName>
</protein>
<comment type="caution">
    <text evidence="2">The sequence shown here is derived from an EMBL/GenBank/DDBJ whole genome shotgun (WGS) entry which is preliminary data.</text>
</comment>
<dbReference type="InterPro" id="IPR010982">
    <property type="entry name" value="Lambda_DNA-bd_dom_sf"/>
</dbReference>
<reference evidence="2" key="1">
    <citation type="submission" date="2020-12" db="EMBL/GenBank/DDBJ databases">
        <title>Vagococcus allomyrinae sp. nov. and Enterococcus lavae sp. nov., isolated from the larvae of Allomyrina dichotoma.</title>
        <authorList>
            <person name="Lee S.D."/>
        </authorList>
    </citation>
    <scope>NUCLEOTIDE SEQUENCE</scope>
    <source>
        <strain evidence="2">BWB3-3</strain>
    </source>
</reference>
<dbReference type="Proteomes" id="UP000674938">
    <property type="component" value="Unassembled WGS sequence"/>
</dbReference>
<dbReference type="AlphaFoldDB" id="A0A940SR46"/>
<dbReference type="EMBL" id="JAEEGA010000002">
    <property type="protein sequence ID" value="MBP1040407.1"/>
    <property type="molecule type" value="Genomic_DNA"/>
</dbReference>
<dbReference type="InterPro" id="IPR008003">
    <property type="entry name" value="DUF739"/>
</dbReference>
<keyword evidence="3" id="KW-1185">Reference proteome</keyword>
<gene>
    <name evidence="2" type="ORF">I6N95_05200</name>
</gene>
<proteinExistence type="predicted"/>
<evidence type="ECO:0000313" key="2">
    <source>
        <dbReference type="EMBL" id="MBP1040407.1"/>
    </source>
</evidence>
<dbReference type="SUPFAM" id="SSF47413">
    <property type="entry name" value="lambda repressor-like DNA-binding domains"/>
    <property type="match status" value="1"/>
</dbReference>
<dbReference type="CDD" id="cd00093">
    <property type="entry name" value="HTH_XRE"/>
    <property type="match status" value="1"/>
</dbReference>
<dbReference type="RefSeq" id="WP_209525319.1">
    <property type="nucleotide sequence ID" value="NZ_JAEEGA010000002.1"/>
</dbReference>
<name>A0A940SR46_9ENTE</name>